<dbReference type="Proteomes" id="UP000494163">
    <property type="component" value="Chromosome 2R"/>
</dbReference>
<protein>
    <submittedName>
        <fullName evidence="4">CG15227</fullName>
    </submittedName>
</protein>
<evidence type="ECO:0000256" key="1">
    <source>
        <dbReference type="ARBA" id="ARBA00010718"/>
    </source>
</evidence>
<evidence type="ECO:0000259" key="3">
    <source>
        <dbReference type="PROSITE" id="PS51144"/>
    </source>
</evidence>
<comment type="similarity">
    <text evidence="1">Belongs to the alpha-carbonic anhydrase family.</text>
</comment>
<dbReference type="STRING" id="30019.A0A0M4ECN9"/>
<dbReference type="PANTHER" id="PTHR18952:SF233">
    <property type="entry name" value="CARBONIC ANHYDRASE 14"/>
    <property type="match status" value="1"/>
</dbReference>
<keyword evidence="2" id="KW-0812">Transmembrane</keyword>
<keyword evidence="5" id="KW-1185">Reference proteome</keyword>
<dbReference type="AlphaFoldDB" id="A0A0M4ECN9"/>
<gene>
    <name evidence="4" type="ORF">Dbus_chr2Rg1106</name>
</gene>
<dbReference type="SMR" id="A0A0M4ECN9"/>
<evidence type="ECO:0000313" key="4">
    <source>
        <dbReference type="EMBL" id="ALC41527.1"/>
    </source>
</evidence>
<dbReference type="EMBL" id="CP012524">
    <property type="protein sequence ID" value="ALC41527.1"/>
    <property type="molecule type" value="Genomic_DNA"/>
</dbReference>
<dbReference type="OrthoDB" id="429145at2759"/>
<accession>A0A0M4ECN9</accession>
<evidence type="ECO:0000313" key="5">
    <source>
        <dbReference type="Proteomes" id="UP000494163"/>
    </source>
</evidence>
<evidence type="ECO:0000256" key="2">
    <source>
        <dbReference type="SAM" id="Phobius"/>
    </source>
</evidence>
<dbReference type="SMART" id="SM01057">
    <property type="entry name" value="Carb_anhydrase"/>
    <property type="match status" value="1"/>
</dbReference>
<dbReference type="InterPro" id="IPR036398">
    <property type="entry name" value="CA_dom_sf"/>
</dbReference>
<sequence>MLNALLNGFGCIMRYAYASKWGIIMFSVFMALVLVLHLKSTFIILSQLCEPSPPPPPLPAQQTASSKAALSAINIQISDVQLRAHQQQLSWHYYDELPPAILLENNGSVVIMRISCAPRSLPYLSGGELAGRYYFVEAAFKWCRSEHAIDSCNYALELQVLHATNRRNAPFEYLTLCYLFSLAPMKPTPLDQVVANLPAIKQPGSVTELPPFDLNSLLYPFTSDYYSYSGSYANGNTILSTQWFICSRIFTINSEQLAQFCSLRVANGQTKIVKNAQQQKIQFNHLAY</sequence>
<dbReference type="Pfam" id="PF00194">
    <property type="entry name" value="Carb_anhydrase"/>
    <property type="match status" value="1"/>
</dbReference>
<dbReference type="SUPFAM" id="SSF51069">
    <property type="entry name" value="Carbonic anhydrase"/>
    <property type="match status" value="1"/>
</dbReference>
<feature type="domain" description="Alpha-carbonic anhydrase" evidence="3">
    <location>
        <begin position="40"/>
        <end position="288"/>
    </location>
</feature>
<keyword evidence="2" id="KW-0472">Membrane</keyword>
<keyword evidence="2" id="KW-1133">Transmembrane helix</keyword>
<dbReference type="GO" id="GO:0008270">
    <property type="term" value="F:zinc ion binding"/>
    <property type="evidence" value="ECO:0007669"/>
    <property type="project" value="InterPro"/>
</dbReference>
<proteinExistence type="inferred from homology"/>
<dbReference type="GO" id="GO:0004089">
    <property type="term" value="F:carbonate dehydratase activity"/>
    <property type="evidence" value="ECO:0007669"/>
    <property type="project" value="InterPro"/>
</dbReference>
<feature type="transmembrane region" description="Helical" evidence="2">
    <location>
        <begin position="21"/>
        <end position="45"/>
    </location>
</feature>
<organism evidence="4 5">
    <name type="scientific">Drosophila busckii</name>
    <name type="common">Fruit fly</name>
    <dbReference type="NCBI Taxonomy" id="30019"/>
    <lineage>
        <taxon>Eukaryota</taxon>
        <taxon>Metazoa</taxon>
        <taxon>Ecdysozoa</taxon>
        <taxon>Arthropoda</taxon>
        <taxon>Hexapoda</taxon>
        <taxon>Insecta</taxon>
        <taxon>Pterygota</taxon>
        <taxon>Neoptera</taxon>
        <taxon>Endopterygota</taxon>
        <taxon>Diptera</taxon>
        <taxon>Brachycera</taxon>
        <taxon>Muscomorpha</taxon>
        <taxon>Ephydroidea</taxon>
        <taxon>Drosophilidae</taxon>
        <taxon>Drosophila</taxon>
    </lineage>
</organism>
<dbReference type="PROSITE" id="PS51144">
    <property type="entry name" value="ALPHA_CA_2"/>
    <property type="match status" value="1"/>
</dbReference>
<dbReference type="PANTHER" id="PTHR18952">
    <property type="entry name" value="CARBONIC ANHYDRASE"/>
    <property type="match status" value="1"/>
</dbReference>
<dbReference type="Gene3D" id="3.10.200.10">
    <property type="entry name" value="Alpha carbonic anhydrase"/>
    <property type="match status" value="1"/>
</dbReference>
<name>A0A0M4ECN9_DROBS</name>
<dbReference type="InterPro" id="IPR001148">
    <property type="entry name" value="CA_dom"/>
</dbReference>
<dbReference type="InterPro" id="IPR023561">
    <property type="entry name" value="Carbonic_anhydrase_a-class"/>
</dbReference>
<reference evidence="4 5" key="1">
    <citation type="submission" date="2015-08" db="EMBL/GenBank/DDBJ databases">
        <title>Ancestral chromatin configuration constrains chromatin evolution on differentiating sex chromosomes in Drosophila.</title>
        <authorList>
            <person name="Zhou Q."/>
            <person name="Bachtrog D."/>
        </authorList>
    </citation>
    <scope>NUCLEOTIDE SEQUENCE [LARGE SCALE GENOMIC DNA]</scope>
    <source>
        <tissue evidence="4">Whole larvae</tissue>
    </source>
</reference>
<dbReference type="GO" id="GO:0005737">
    <property type="term" value="C:cytoplasm"/>
    <property type="evidence" value="ECO:0007669"/>
    <property type="project" value="TreeGrafter"/>
</dbReference>